<keyword evidence="1" id="KW-0472">Membrane</keyword>
<evidence type="ECO:0000256" key="1">
    <source>
        <dbReference type="SAM" id="Phobius"/>
    </source>
</evidence>
<organism evidence="2 3">
    <name type="scientific">Sutcliffiella horikoshii</name>
    <dbReference type="NCBI Taxonomy" id="79883"/>
    <lineage>
        <taxon>Bacteria</taxon>
        <taxon>Bacillati</taxon>
        <taxon>Bacillota</taxon>
        <taxon>Bacilli</taxon>
        <taxon>Bacillales</taxon>
        <taxon>Bacillaceae</taxon>
        <taxon>Sutcliffiella</taxon>
    </lineage>
</organism>
<dbReference type="OrthoDB" id="1415778at2"/>
<proteinExistence type="predicted"/>
<keyword evidence="1" id="KW-0812">Transmembrane</keyword>
<dbReference type="RefSeq" id="WP_148979888.1">
    <property type="nucleotide sequence ID" value="NZ_JBNILM010000006.1"/>
</dbReference>
<evidence type="ECO:0000313" key="3">
    <source>
        <dbReference type="Proteomes" id="UP000324517"/>
    </source>
</evidence>
<dbReference type="AlphaFoldDB" id="A0A5D4T3V7"/>
<accession>A0A5D4T3V7</accession>
<comment type="caution">
    <text evidence="2">The sequence shown here is derived from an EMBL/GenBank/DDBJ whole genome shotgun (WGS) entry which is preliminary data.</text>
</comment>
<name>A0A5D4T3V7_9BACI</name>
<dbReference type="Proteomes" id="UP000324517">
    <property type="component" value="Unassembled WGS sequence"/>
</dbReference>
<feature type="transmembrane region" description="Helical" evidence="1">
    <location>
        <begin position="265"/>
        <end position="289"/>
    </location>
</feature>
<dbReference type="EMBL" id="VTET01000008">
    <property type="protein sequence ID" value="TYS69979.1"/>
    <property type="molecule type" value="Genomic_DNA"/>
</dbReference>
<feature type="transmembrane region" description="Helical" evidence="1">
    <location>
        <begin position="295"/>
        <end position="312"/>
    </location>
</feature>
<gene>
    <name evidence="2" type="ORF">FZC75_15155</name>
</gene>
<protein>
    <submittedName>
        <fullName evidence="2">DUF456 domain-containing protein</fullName>
    </submittedName>
</protein>
<keyword evidence="1" id="KW-1133">Transmembrane helix</keyword>
<sequence length="361" mass="40498">MESYHEIHKLSKLPKSNNIKYETIDIVNKIDLLNKQDTYIHASLLGGLLSYHYLHSRNVPDEIFEAYSLSFTNSEVSLYEHYQSIVEKGPLSVEGFVNNIKGKSFEVYLVDTLPSDYPEYSFEIAENPIQPVWDIRGINDQGEEILVQTKLWNEANASELQTIMKSNPEILYATNTEIREKILAITPDLAPNFIPINIYNYEFTEDVRDALETLSQNFGLDLPDSALALVPYSTEIILGVKLIFEIASVDRDFSKIHTDEKSRIAALKVLVLFARFGITTILTIAGSAAGSIVPGYGNVVGGIGGAIAASIINKKIKPYTLEVAYKLVGITSEDMFYYRNADRIENLGASYYENNSKLLLE</sequence>
<reference evidence="2 3" key="1">
    <citation type="submission" date="2019-08" db="EMBL/GenBank/DDBJ databases">
        <title>Bacillus genomes from the desert of Cuatro Cienegas, Coahuila.</title>
        <authorList>
            <person name="Olmedo-Alvarez G."/>
        </authorList>
    </citation>
    <scope>NUCLEOTIDE SEQUENCE [LARGE SCALE GENOMIC DNA]</scope>
    <source>
        <strain evidence="2 3">CH98b_3T</strain>
    </source>
</reference>
<evidence type="ECO:0000313" key="2">
    <source>
        <dbReference type="EMBL" id="TYS69979.1"/>
    </source>
</evidence>